<evidence type="ECO:0000313" key="10">
    <source>
        <dbReference type="WBParaSite" id="BXY_1425100.1"/>
    </source>
</evidence>
<dbReference type="InterPro" id="IPR012677">
    <property type="entry name" value="Nucleotide-bd_a/b_plait_sf"/>
</dbReference>
<dbReference type="EMBL" id="CAJFDI010000006">
    <property type="protein sequence ID" value="CAD5234419.1"/>
    <property type="molecule type" value="Genomic_DNA"/>
</dbReference>
<dbReference type="GO" id="GO:0005737">
    <property type="term" value="C:cytoplasm"/>
    <property type="evidence" value="ECO:0007669"/>
    <property type="project" value="UniProtKB-SubCell"/>
</dbReference>
<dbReference type="InterPro" id="IPR008111">
    <property type="entry name" value="RNA-bd_8"/>
</dbReference>
<sequence length="144" mass="16268">MSDNEISMETGEDLDELRQQATRRRGRGFNDKQQSSETGGAYDTLKGDGAGPQRSIDGWTIFITGINEEVIEDDMMERLQEYGKVLNMHLNLDRRTGYLKGYCVAQYETKEEAQAAIEGLDGSEFVEKTLTADWAFLNSSKRRA</sequence>
<keyword evidence="9" id="KW-1185">Reference proteome</keyword>
<keyword evidence="3" id="KW-0963">Cytoplasm</keyword>
<keyword evidence="2 3" id="KW-0694">RNA-binding</keyword>
<keyword evidence="3" id="KW-0508">mRNA splicing</keyword>
<feature type="domain" description="RRM" evidence="5">
    <location>
        <begin position="59"/>
        <end position="137"/>
    </location>
</feature>
<protein>
    <recommendedName>
        <fullName evidence="3">RNA-binding protein 8A</fullName>
    </recommendedName>
</protein>
<keyword evidence="3" id="KW-0813">Transport</keyword>
<dbReference type="GO" id="GO:0008380">
    <property type="term" value="P:RNA splicing"/>
    <property type="evidence" value="ECO:0007669"/>
    <property type="project" value="UniProtKB-KW"/>
</dbReference>
<dbReference type="PROSITE" id="PS50102">
    <property type="entry name" value="RRM"/>
    <property type="match status" value="1"/>
</dbReference>
<organism evidence="8 10">
    <name type="scientific">Bursaphelenchus xylophilus</name>
    <name type="common">Pinewood nematode worm</name>
    <name type="synonym">Aphelenchoides xylophilus</name>
    <dbReference type="NCBI Taxonomy" id="6326"/>
    <lineage>
        <taxon>Eukaryota</taxon>
        <taxon>Metazoa</taxon>
        <taxon>Ecdysozoa</taxon>
        <taxon>Nematoda</taxon>
        <taxon>Chromadorea</taxon>
        <taxon>Rhabditida</taxon>
        <taxon>Tylenchina</taxon>
        <taxon>Tylenchomorpha</taxon>
        <taxon>Aphelenchoidea</taxon>
        <taxon>Aphelenchoididae</taxon>
        <taxon>Bursaphelenchus</taxon>
    </lineage>
</organism>
<dbReference type="AlphaFoldDB" id="A0A1I7SMG7"/>
<dbReference type="PRINTS" id="PR01738">
    <property type="entry name" value="RNABINDINGM8"/>
</dbReference>
<keyword evidence="3" id="KW-0507">mRNA processing</keyword>
<dbReference type="GO" id="GO:0016607">
    <property type="term" value="C:nuclear speck"/>
    <property type="evidence" value="ECO:0007669"/>
    <property type="project" value="UniProtKB-SubCell"/>
</dbReference>
<reference evidence="7" key="2">
    <citation type="submission" date="2020-08" db="EMBL/GenBank/DDBJ databases">
        <authorList>
            <person name="Kikuchi T."/>
        </authorList>
    </citation>
    <scope>NUCLEOTIDE SEQUENCE</scope>
    <source>
        <strain evidence="6">Ka4C1</strain>
    </source>
</reference>
<keyword evidence="3" id="KW-0539">Nucleus</keyword>
<evidence type="ECO:0000313" key="7">
    <source>
        <dbReference type="EMBL" id="CAG9130192.1"/>
    </source>
</evidence>
<dbReference type="SMR" id="A0A1I7SMG7"/>
<dbReference type="Gene3D" id="3.30.70.330">
    <property type="match status" value="1"/>
</dbReference>
<dbReference type="eggNOG" id="KOG0130">
    <property type="taxonomic scope" value="Eukaryota"/>
</dbReference>
<dbReference type="PANTHER" id="PTHR45894">
    <property type="entry name" value="RNA-BINDING PROTEIN 8A"/>
    <property type="match status" value="1"/>
</dbReference>
<comment type="subcellular location">
    <subcellularLocation>
        <location evidence="3">Nucleus</location>
    </subcellularLocation>
    <subcellularLocation>
        <location evidence="3">Nucleus speckle</location>
    </subcellularLocation>
    <subcellularLocation>
        <location evidence="3">Cytoplasm</location>
    </subcellularLocation>
</comment>
<dbReference type="EMBL" id="CAJFCV020000006">
    <property type="protein sequence ID" value="CAG9130192.1"/>
    <property type="molecule type" value="Genomic_DNA"/>
</dbReference>
<gene>
    <name evidence="6" type="ORF">BXYJ_LOCUS14510</name>
</gene>
<dbReference type="GO" id="GO:0006397">
    <property type="term" value="P:mRNA processing"/>
    <property type="evidence" value="ECO:0007669"/>
    <property type="project" value="UniProtKB-KW"/>
</dbReference>
<comment type="similarity">
    <text evidence="1 3">Belongs to the RBM8A family.</text>
</comment>
<evidence type="ECO:0000256" key="1">
    <source>
        <dbReference type="ARBA" id="ARBA00007987"/>
    </source>
</evidence>
<dbReference type="SMART" id="SM00360">
    <property type="entry name" value="RRM"/>
    <property type="match status" value="1"/>
</dbReference>
<dbReference type="Proteomes" id="UP000095284">
    <property type="component" value="Unplaced"/>
</dbReference>
<dbReference type="Proteomes" id="UP000659654">
    <property type="component" value="Unassembled WGS sequence"/>
</dbReference>
<dbReference type="OrthoDB" id="15688at2759"/>
<keyword evidence="3" id="KW-0509">mRNA transport</keyword>
<dbReference type="GO" id="GO:0051028">
    <property type="term" value="P:mRNA transport"/>
    <property type="evidence" value="ECO:0007669"/>
    <property type="project" value="UniProtKB-KW"/>
</dbReference>
<comment type="subunit">
    <text evidence="3">Heterodimer with MAGOH. Part of the mRNA splicing-dependent exon junction complex (EJC) complex; the core complex contains CASC3, EIF4A3, MAGOH and RBM8A.</text>
</comment>
<evidence type="ECO:0000256" key="3">
    <source>
        <dbReference type="RuleBase" id="RU361239"/>
    </source>
</evidence>
<comment type="function">
    <text evidence="3">Core component of the splicing-dependent multiprotein exon junction complex (EJC) deposited at splice junctions on mRNAs.</text>
</comment>
<evidence type="ECO:0000256" key="4">
    <source>
        <dbReference type="SAM" id="MobiDB-lite"/>
    </source>
</evidence>
<accession>A0A1I7SMG7</accession>
<dbReference type="SUPFAM" id="SSF54928">
    <property type="entry name" value="RNA-binding domain, RBD"/>
    <property type="match status" value="1"/>
</dbReference>
<proteinExistence type="inferred from homology"/>
<dbReference type="Pfam" id="PF00076">
    <property type="entry name" value="RRM_1"/>
    <property type="match status" value="1"/>
</dbReference>
<evidence type="ECO:0000256" key="2">
    <source>
        <dbReference type="PROSITE-ProRule" id="PRU00176"/>
    </source>
</evidence>
<evidence type="ECO:0000313" key="8">
    <source>
        <dbReference type="Proteomes" id="UP000095284"/>
    </source>
</evidence>
<dbReference type="InterPro" id="IPR000504">
    <property type="entry name" value="RRM_dom"/>
</dbReference>
<evidence type="ECO:0000313" key="9">
    <source>
        <dbReference type="Proteomes" id="UP000659654"/>
    </source>
</evidence>
<name>A0A1I7SMG7_BURXY</name>
<dbReference type="GO" id="GO:0003723">
    <property type="term" value="F:RNA binding"/>
    <property type="evidence" value="ECO:0007669"/>
    <property type="project" value="UniProtKB-UniRule"/>
</dbReference>
<dbReference type="WBParaSite" id="BXY_1425100.1">
    <property type="protein sequence ID" value="BXY_1425100.1"/>
    <property type="gene ID" value="BXY_1425100"/>
</dbReference>
<dbReference type="InterPro" id="IPR035979">
    <property type="entry name" value="RBD_domain_sf"/>
</dbReference>
<evidence type="ECO:0000259" key="5">
    <source>
        <dbReference type="PROSITE" id="PS50102"/>
    </source>
</evidence>
<evidence type="ECO:0000313" key="6">
    <source>
        <dbReference type="EMBL" id="CAD5234419.1"/>
    </source>
</evidence>
<reference evidence="10" key="1">
    <citation type="submission" date="2016-11" db="UniProtKB">
        <authorList>
            <consortium name="WormBaseParasite"/>
        </authorList>
    </citation>
    <scope>IDENTIFICATION</scope>
</reference>
<feature type="region of interest" description="Disordered" evidence="4">
    <location>
        <begin position="1"/>
        <end position="56"/>
    </location>
</feature>
<dbReference type="Proteomes" id="UP000582659">
    <property type="component" value="Unassembled WGS sequence"/>
</dbReference>